<feature type="signal peptide" evidence="2">
    <location>
        <begin position="1"/>
        <end position="21"/>
    </location>
</feature>
<comment type="caution">
    <text evidence="4">The sequence shown here is derived from an EMBL/GenBank/DDBJ whole genome shotgun (WGS) entry which is preliminary data.</text>
</comment>
<dbReference type="InterPro" id="IPR025392">
    <property type="entry name" value="DUF4124"/>
</dbReference>
<name>A0ABT5MEX8_9BURK</name>
<gene>
    <name evidence="4" type="ORF">PSQ39_10845</name>
</gene>
<feature type="region of interest" description="Disordered" evidence="1">
    <location>
        <begin position="144"/>
        <end position="173"/>
    </location>
</feature>
<feature type="compositionally biased region" description="Basic and acidic residues" evidence="1">
    <location>
        <begin position="84"/>
        <end position="101"/>
    </location>
</feature>
<dbReference type="Proteomes" id="UP001528672">
    <property type="component" value="Unassembled WGS sequence"/>
</dbReference>
<feature type="compositionally biased region" description="Polar residues" evidence="1">
    <location>
        <begin position="71"/>
        <end position="83"/>
    </location>
</feature>
<dbReference type="EMBL" id="JAQSIO010000003">
    <property type="protein sequence ID" value="MDD0815128.1"/>
    <property type="molecule type" value="Genomic_DNA"/>
</dbReference>
<proteinExistence type="predicted"/>
<feature type="region of interest" description="Disordered" evidence="1">
    <location>
        <begin position="36"/>
        <end position="124"/>
    </location>
</feature>
<feature type="compositionally biased region" description="Polar residues" evidence="1">
    <location>
        <begin position="164"/>
        <end position="173"/>
    </location>
</feature>
<keyword evidence="5" id="KW-1185">Reference proteome</keyword>
<reference evidence="4 5" key="1">
    <citation type="submission" date="2023-02" db="EMBL/GenBank/DDBJ databases">
        <title>Bacterial whole genome sequence for Curvibacter sp. HBC28.</title>
        <authorList>
            <person name="Le V."/>
            <person name="Ko S.-R."/>
            <person name="Ahn C.-Y."/>
            <person name="Oh H.-M."/>
        </authorList>
    </citation>
    <scope>NUCLEOTIDE SEQUENCE [LARGE SCALE GENOMIC DNA]</scope>
    <source>
        <strain evidence="4 5">HBC28</strain>
    </source>
</reference>
<evidence type="ECO:0000313" key="5">
    <source>
        <dbReference type="Proteomes" id="UP001528672"/>
    </source>
</evidence>
<evidence type="ECO:0000313" key="4">
    <source>
        <dbReference type="EMBL" id="MDD0815128.1"/>
    </source>
</evidence>
<accession>A0ABT5MEX8</accession>
<evidence type="ECO:0000256" key="1">
    <source>
        <dbReference type="SAM" id="MobiDB-lite"/>
    </source>
</evidence>
<protein>
    <submittedName>
        <fullName evidence="4">DUF4124 domain-containing protein</fullName>
    </submittedName>
</protein>
<organism evidence="4 5">
    <name type="scientific">Curvibacter microcysteis</name>
    <dbReference type="NCBI Taxonomy" id="3026419"/>
    <lineage>
        <taxon>Bacteria</taxon>
        <taxon>Pseudomonadati</taxon>
        <taxon>Pseudomonadota</taxon>
        <taxon>Betaproteobacteria</taxon>
        <taxon>Burkholderiales</taxon>
        <taxon>Comamonadaceae</taxon>
        <taxon>Curvibacter</taxon>
    </lineage>
</organism>
<feature type="chain" id="PRO_5045997370" evidence="2">
    <location>
        <begin position="22"/>
        <end position="173"/>
    </location>
</feature>
<evidence type="ECO:0000256" key="2">
    <source>
        <dbReference type="SAM" id="SignalP"/>
    </source>
</evidence>
<evidence type="ECO:0000259" key="3">
    <source>
        <dbReference type="Pfam" id="PF13511"/>
    </source>
</evidence>
<dbReference type="RefSeq" id="WP_273926783.1">
    <property type="nucleotide sequence ID" value="NZ_JAQSIN010000002.1"/>
</dbReference>
<dbReference type="Pfam" id="PF13511">
    <property type="entry name" value="DUF4124"/>
    <property type="match status" value="1"/>
</dbReference>
<feature type="domain" description="DUF4124" evidence="3">
    <location>
        <begin position="10"/>
        <end position="60"/>
    </location>
</feature>
<sequence length="173" mass="18464">MRTLPLLLSAALLLVTTTASAQWMWVDKDGRKVFSDRAPPSDIPAKNVLRQPGMAPRTQVEDSPAAKPSQAGVSSSGDATSNREGGKGALDKVVEERKRQAEAAAQQKQQAEEAKAASAKSENCARARQNLTTLQSGIRIAQVNEGGERSYLDDQARSAELARAQSTISSDCQ</sequence>
<feature type="compositionally biased region" description="Basic and acidic residues" evidence="1">
    <location>
        <begin position="146"/>
        <end position="157"/>
    </location>
</feature>
<keyword evidence="2" id="KW-0732">Signal</keyword>